<proteinExistence type="predicted"/>
<dbReference type="InterPro" id="IPR013164">
    <property type="entry name" value="Cadherin_N"/>
</dbReference>
<evidence type="ECO:0000256" key="5">
    <source>
        <dbReference type="ARBA" id="ARBA00022737"/>
    </source>
</evidence>
<keyword evidence="10" id="KW-0325">Glycoprotein</keyword>
<feature type="domain" description="Cadherin" evidence="14">
    <location>
        <begin position="365"/>
        <end position="461"/>
    </location>
</feature>
<evidence type="ECO:0000313" key="16">
    <source>
        <dbReference type="Proteomes" id="UP001239994"/>
    </source>
</evidence>
<dbReference type="PROSITE" id="PS50268">
    <property type="entry name" value="CADHERIN_2"/>
    <property type="match status" value="6"/>
</dbReference>
<dbReference type="EMBL" id="JAROKS010000006">
    <property type="protein sequence ID" value="KAK1802904.1"/>
    <property type="molecule type" value="Genomic_DNA"/>
</dbReference>
<keyword evidence="9 13" id="KW-0472">Membrane</keyword>
<feature type="region of interest" description="Disordered" evidence="12">
    <location>
        <begin position="741"/>
        <end position="792"/>
    </location>
</feature>
<dbReference type="CDD" id="cd11304">
    <property type="entry name" value="Cadherin_repeat"/>
    <property type="match status" value="6"/>
</dbReference>
<evidence type="ECO:0000256" key="2">
    <source>
        <dbReference type="ARBA" id="ARBA00022475"/>
    </source>
</evidence>
<dbReference type="PANTHER" id="PTHR24028">
    <property type="entry name" value="CADHERIN-87A"/>
    <property type="match status" value="1"/>
</dbReference>
<feature type="region of interest" description="Disordered" evidence="12">
    <location>
        <begin position="825"/>
        <end position="852"/>
    </location>
</feature>
<dbReference type="Gene3D" id="2.60.40.60">
    <property type="entry name" value="Cadherins"/>
    <property type="match status" value="6"/>
</dbReference>
<feature type="domain" description="Cadherin" evidence="14">
    <location>
        <begin position="577"/>
        <end position="680"/>
    </location>
</feature>
<feature type="compositionally biased region" description="Polar residues" evidence="12">
    <location>
        <begin position="752"/>
        <end position="778"/>
    </location>
</feature>
<dbReference type="PROSITE" id="PS00232">
    <property type="entry name" value="CADHERIN_1"/>
    <property type="match status" value="3"/>
</dbReference>
<dbReference type="SMART" id="SM00112">
    <property type="entry name" value="CA"/>
    <property type="match status" value="6"/>
</dbReference>
<reference evidence="15" key="1">
    <citation type="submission" date="2023-03" db="EMBL/GenBank/DDBJ databases">
        <title>Electrophorus voltai genome.</title>
        <authorList>
            <person name="Bian C."/>
        </authorList>
    </citation>
    <scope>NUCLEOTIDE SEQUENCE</scope>
    <source>
        <strain evidence="15">CB-2022</strain>
        <tissue evidence="15">Muscle</tissue>
    </source>
</reference>
<keyword evidence="3 13" id="KW-0812">Transmembrane</keyword>
<organism evidence="15 16">
    <name type="scientific">Electrophorus voltai</name>
    <dbReference type="NCBI Taxonomy" id="2609070"/>
    <lineage>
        <taxon>Eukaryota</taxon>
        <taxon>Metazoa</taxon>
        <taxon>Chordata</taxon>
        <taxon>Craniata</taxon>
        <taxon>Vertebrata</taxon>
        <taxon>Euteleostomi</taxon>
        <taxon>Actinopterygii</taxon>
        <taxon>Neopterygii</taxon>
        <taxon>Teleostei</taxon>
        <taxon>Ostariophysi</taxon>
        <taxon>Gymnotiformes</taxon>
        <taxon>Gymnotoidei</taxon>
        <taxon>Gymnotidae</taxon>
        <taxon>Electrophorus</taxon>
    </lineage>
</organism>
<evidence type="ECO:0000256" key="9">
    <source>
        <dbReference type="ARBA" id="ARBA00023136"/>
    </source>
</evidence>
<dbReference type="PRINTS" id="PR00205">
    <property type="entry name" value="CADHERIN"/>
</dbReference>
<feature type="transmembrane region" description="Helical" evidence="13">
    <location>
        <begin position="697"/>
        <end position="721"/>
    </location>
</feature>
<keyword evidence="16" id="KW-1185">Reference proteome</keyword>
<dbReference type="FunFam" id="2.60.40.60:FF:000007">
    <property type="entry name" value="Protocadherin alpha 2"/>
    <property type="match status" value="1"/>
</dbReference>
<dbReference type="InterPro" id="IPR020894">
    <property type="entry name" value="Cadherin_CS"/>
</dbReference>
<evidence type="ECO:0000256" key="1">
    <source>
        <dbReference type="ARBA" id="ARBA00004251"/>
    </source>
</evidence>
<dbReference type="Pfam" id="PF15112">
    <property type="entry name" value="DUF4559"/>
    <property type="match status" value="1"/>
</dbReference>
<dbReference type="GO" id="GO:0005509">
    <property type="term" value="F:calcium ion binding"/>
    <property type="evidence" value="ECO:0007669"/>
    <property type="project" value="UniProtKB-UniRule"/>
</dbReference>
<dbReference type="InterPro" id="IPR050174">
    <property type="entry name" value="Protocadherin/Cadherin-CA"/>
</dbReference>
<dbReference type="FunFam" id="2.60.40.60:FF:000003">
    <property type="entry name" value="Protocadherin alpha 2"/>
    <property type="match status" value="1"/>
</dbReference>
<feature type="domain" description="Cadherin" evidence="14">
    <location>
        <begin position="35"/>
        <end position="133"/>
    </location>
</feature>
<accession>A0AAD8ZP36</accession>
<keyword evidence="5" id="KW-0677">Repeat</keyword>
<keyword evidence="6 11" id="KW-0106">Calcium</keyword>
<dbReference type="InterPro" id="IPR027897">
    <property type="entry name" value="DUF4559"/>
</dbReference>
<dbReference type="FunFam" id="2.60.40.60:FF:000002">
    <property type="entry name" value="Protocadherin alpha 2"/>
    <property type="match status" value="1"/>
</dbReference>
<evidence type="ECO:0000256" key="4">
    <source>
        <dbReference type="ARBA" id="ARBA00022729"/>
    </source>
</evidence>
<feature type="domain" description="Cadherin" evidence="14">
    <location>
        <begin position="243"/>
        <end position="350"/>
    </location>
</feature>
<protein>
    <recommendedName>
        <fullName evidence="14">Cadherin domain-containing protein</fullName>
    </recommendedName>
</protein>
<dbReference type="SUPFAM" id="SSF49313">
    <property type="entry name" value="Cadherin-like"/>
    <property type="match status" value="6"/>
</dbReference>
<evidence type="ECO:0000259" key="14">
    <source>
        <dbReference type="PROSITE" id="PS50268"/>
    </source>
</evidence>
<dbReference type="Pfam" id="PF00028">
    <property type="entry name" value="Cadherin"/>
    <property type="match status" value="5"/>
</dbReference>
<keyword evidence="8 13" id="KW-1133">Transmembrane helix</keyword>
<dbReference type="PANTHER" id="PTHR24028:SF244">
    <property type="entry name" value="PARAXIAL PROTOCADHERIN"/>
    <property type="match status" value="1"/>
</dbReference>
<feature type="non-terminal residue" evidence="15">
    <location>
        <position position="1"/>
    </location>
</feature>
<name>A0AAD8ZP36_9TELE</name>
<dbReference type="Pfam" id="PF08266">
    <property type="entry name" value="Cadherin_2"/>
    <property type="match status" value="1"/>
</dbReference>
<evidence type="ECO:0000256" key="13">
    <source>
        <dbReference type="SAM" id="Phobius"/>
    </source>
</evidence>
<dbReference type="InterPro" id="IPR015919">
    <property type="entry name" value="Cadherin-like_sf"/>
</dbReference>
<dbReference type="AlphaFoldDB" id="A0AAD8ZP36"/>
<keyword evidence="7" id="KW-0130">Cell adhesion</keyword>
<evidence type="ECO:0000256" key="8">
    <source>
        <dbReference type="ARBA" id="ARBA00022989"/>
    </source>
</evidence>
<keyword evidence="2" id="KW-1003">Cell membrane</keyword>
<dbReference type="InterPro" id="IPR002126">
    <property type="entry name" value="Cadherin-like_dom"/>
</dbReference>
<dbReference type="FunFam" id="2.60.40.60:FF:000120">
    <property type="entry name" value="Protocadherin 8"/>
    <property type="match status" value="1"/>
</dbReference>
<gene>
    <name evidence="15" type="ORF">P4O66_021439</name>
</gene>
<evidence type="ECO:0000256" key="11">
    <source>
        <dbReference type="PROSITE-ProRule" id="PRU00043"/>
    </source>
</evidence>
<comment type="caution">
    <text evidence="15">The sequence shown here is derived from an EMBL/GenBank/DDBJ whole genome shotgun (WGS) entry which is preliminary data.</text>
</comment>
<feature type="domain" description="Cadherin" evidence="14">
    <location>
        <begin position="134"/>
        <end position="242"/>
    </location>
</feature>
<dbReference type="GO" id="GO:0007156">
    <property type="term" value="P:homophilic cell adhesion via plasma membrane adhesion molecules"/>
    <property type="evidence" value="ECO:0007669"/>
    <property type="project" value="InterPro"/>
</dbReference>
<evidence type="ECO:0000256" key="7">
    <source>
        <dbReference type="ARBA" id="ARBA00022889"/>
    </source>
</evidence>
<dbReference type="GO" id="GO:0005886">
    <property type="term" value="C:plasma membrane"/>
    <property type="evidence" value="ECO:0007669"/>
    <property type="project" value="UniProtKB-SubCell"/>
</dbReference>
<comment type="subcellular location">
    <subcellularLocation>
        <location evidence="1">Cell membrane</location>
        <topology evidence="1">Single-pass type I membrane protein</topology>
    </subcellularLocation>
</comment>
<keyword evidence="4" id="KW-0732">Signal</keyword>
<dbReference type="Proteomes" id="UP001239994">
    <property type="component" value="Unassembled WGS sequence"/>
</dbReference>
<evidence type="ECO:0000313" key="15">
    <source>
        <dbReference type="EMBL" id="KAK1802904.1"/>
    </source>
</evidence>
<evidence type="ECO:0000256" key="10">
    <source>
        <dbReference type="ARBA" id="ARBA00023180"/>
    </source>
</evidence>
<evidence type="ECO:0000256" key="6">
    <source>
        <dbReference type="ARBA" id="ARBA00022837"/>
    </source>
</evidence>
<evidence type="ECO:0000256" key="12">
    <source>
        <dbReference type="SAM" id="MobiDB-lite"/>
    </source>
</evidence>
<sequence>QTDMEVRKMLVSLISVVIFATTVVLGITTKYYTYEEDAPGTFIGNLSMDLKIDPSEDPNTSFRFMQEGNSSLIQMRKCDGLLTVGQRIDREKLCQRSTQCLITSDVVVFSKEKFHLIHVEIHVRDINDHSPMFPHNEIQLEILESMALGTHFPLEVANDLDVGNNYIQSYQLFHNSYFDIEVRTAEDDMKFAQLVLVKELDREIEDSYTLQVTASDGGSPPKSGSVTVHVKVLDSNDNSPQFEHKSLKVELNEDAPIGFLLLRVQAFDPDHGQNGDVHYDFVEGVLNDMKNNFDIDPLSGAVTVKSMVDFEVRKSYELNIQAYDLGENSIPSTCAVIVEIVDVNDNAPDITIKPMTLMNEGMAYITEVAAVESFVALISVTDRDSGANGYVHVSLHGHEHFKLQQAYGDNFMIVTTSALDREKIPEYNLTVIAEDLGSPPFKTFTQYTIRVGDENDNPPLFSQPVYEISVMENKAPGSYIASLVARDPDEAANGKVTYKLLENEVEGVLVSSFLSVDSVSGTLYTVSSLDHEHVKQIEVAILATDGGSPSLSSTALVKVRIVDENDNVPFITYPVLINGSTDVPIPYNAPAGYIALRVEAHDMDDGVNAELSYTILEDKEILFSINKKSGEIVLKHRLMFRYDDVIEIKVRVSDLGRTPFSCTATIRFVVSDTEPLEKQVMVVLESSDEKDDHDVDVSLIVIVLLGAMCVMLLVAIAAVALSRRTIHRDVSISKMEGGSAGHFKKTPLPSHSIDSSDTNSFSGGSTTVTEQISSSRGDSSYEEEQSKDSDNKVFQPLFNKTHFEPLAIWQGDRYALQTSVFKTTDQMSVKDSGKGDSDFNDSDSDTGGEAGQKMTTLNHRHARSSFHTGPMSGTCSAREIPTHASSTHITDMVHEELFARLNEVGYKNWLKAGYCLMKVKDGLCGFVDNEMRDFHNVVINSNTILLRGTTCQSNCRPKNNQFQSVCALCSEWKREIVKHHTKPYSVINWGNCRPWLWPTEPWELAKAFMPRGQTGVTRAEHCDAAALLNLLHLCDHFSFINHCLVNEVIRCRNELMHSCEMRVSDQWMAHFQKSLEQLLLQLRHVPEVAIAAQQIQEV</sequence>
<evidence type="ECO:0000256" key="3">
    <source>
        <dbReference type="ARBA" id="ARBA00022692"/>
    </source>
</evidence>
<dbReference type="GO" id="GO:0009653">
    <property type="term" value="P:anatomical structure morphogenesis"/>
    <property type="evidence" value="ECO:0007669"/>
    <property type="project" value="UniProtKB-ARBA"/>
</dbReference>
<dbReference type="FunFam" id="2.60.40.60:FF:000001">
    <property type="entry name" value="Protocadherin alpha 2"/>
    <property type="match status" value="1"/>
</dbReference>
<feature type="domain" description="Cadherin" evidence="14">
    <location>
        <begin position="462"/>
        <end position="571"/>
    </location>
</feature>